<sequence>MANRLHGCGFSWCLATWLQWKKHQARWNAIDREIYHSIAKGIAHTNSP</sequence>
<evidence type="ECO:0000313" key="2">
    <source>
        <dbReference type="Proteomes" id="UP001576776"/>
    </source>
</evidence>
<accession>A0ABV4Y847</accession>
<organism evidence="1 2">
    <name type="scientific">Floridaenema fluviatile BLCC-F154</name>
    <dbReference type="NCBI Taxonomy" id="3153640"/>
    <lineage>
        <taxon>Bacteria</taxon>
        <taxon>Bacillati</taxon>
        <taxon>Cyanobacteriota</taxon>
        <taxon>Cyanophyceae</taxon>
        <taxon>Oscillatoriophycideae</taxon>
        <taxon>Aerosakkonematales</taxon>
        <taxon>Aerosakkonemataceae</taxon>
        <taxon>Floridanema</taxon>
        <taxon>Floridanema fluviatile</taxon>
    </lineage>
</organism>
<protein>
    <submittedName>
        <fullName evidence="1">Uncharacterized protein</fullName>
    </submittedName>
</protein>
<dbReference type="Proteomes" id="UP001576776">
    <property type="component" value="Unassembled WGS sequence"/>
</dbReference>
<comment type="caution">
    <text evidence="1">The sequence shown here is derived from an EMBL/GenBank/DDBJ whole genome shotgun (WGS) entry which is preliminary data.</text>
</comment>
<proteinExistence type="predicted"/>
<keyword evidence="2" id="KW-1185">Reference proteome</keyword>
<reference evidence="1 2" key="1">
    <citation type="submission" date="2024-09" db="EMBL/GenBank/DDBJ databases">
        <title>Floridaenema gen nov. (Aerosakkonemataceae, Aerosakkonematales ord. nov., Cyanobacteria) from benthic tropical and subtropical fresh waters, with the description of four new species.</title>
        <authorList>
            <person name="Moretto J.A."/>
            <person name="Berthold D.E."/>
            <person name="Lefler F.W."/>
            <person name="Huang I.-S."/>
            <person name="Laughinghouse H. IV."/>
        </authorList>
    </citation>
    <scope>NUCLEOTIDE SEQUENCE [LARGE SCALE GENOMIC DNA]</scope>
    <source>
        <strain evidence="1 2">BLCC-F154</strain>
    </source>
</reference>
<dbReference type="RefSeq" id="WP_413256509.1">
    <property type="nucleotide sequence ID" value="NZ_JBHFNS010000029.1"/>
</dbReference>
<gene>
    <name evidence="1" type="ORF">ACE1B6_06875</name>
</gene>
<dbReference type="EMBL" id="JBHFNS010000029">
    <property type="protein sequence ID" value="MFB2934985.1"/>
    <property type="molecule type" value="Genomic_DNA"/>
</dbReference>
<evidence type="ECO:0000313" key="1">
    <source>
        <dbReference type="EMBL" id="MFB2934985.1"/>
    </source>
</evidence>
<name>A0ABV4Y847_9CYAN</name>